<dbReference type="InterPro" id="IPR005829">
    <property type="entry name" value="Sugar_transporter_CS"/>
</dbReference>
<dbReference type="GO" id="GO:0022857">
    <property type="term" value="F:transmembrane transporter activity"/>
    <property type="evidence" value="ECO:0007669"/>
    <property type="project" value="InterPro"/>
</dbReference>
<evidence type="ECO:0000313" key="8">
    <source>
        <dbReference type="EMBL" id="KAB0794892.1"/>
    </source>
</evidence>
<dbReference type="Proteomes" id="UP000327044">
    <property type="component" value="Unassembled WGS sequence"/>
</dbReference>
<dbReference type="AlphaFoldDB" id="A0A1Y1JT67"/>
<dbReference type="InterPro" id="IPR050549">
    <property type="entry name" value="MFS_Trehalose_Transporter"/>
</dbReference>
<dbReference type="EMBL" id="GEZM01101870">
    <property type="protein sequence ID" value="JAV52243.1"/>
    <property type="molecule type" value="Transcribed_RNA"/>
</dbReference>
<comment type="subcellular location">
    <subcellularLocation>
        <location evidence="1">Membrane</location>
        <topology evidence="1">Multi-pass membrane protein</topology>
    </subcellularLocation>
</comment>
<dbReference type="InterPro" id="IPR020846">
    <property type="entry name" value="MFS_dom"/>
</dbReference>
<keyword evidence="9" id="KW-1185">Reference proteome</keyword>
<dbReference type="InterPro" id="IPR005828">
    <property type="entry name" value="MFS_sugar_transport-like"/>
</dbReference>
<sequence>MESETEDHKNVSLIENGKEEPKLPTAMYSREFIINILLMLAVVVSATSSGMAMGYPAVLLPQLKSNDSILYTDEEMGSWIASIVTGSMPIGSLISGFMIDKIGRRVTMHIQCGVVILGWLLAGVAQNHATMLTGRFVSGVASGLGMVAGQVYNAEVSSPKARGILSSAPFVSYAVGILLVYALGAVCDWRLVAGLSTIPPFIAIAMLFFYPESHVWLIRKGKIEKARAACVWFRASKTEKAGKEVEDLIARFSNEKLENYSWRCIFEPYCLKPLIISIIFNLLQTLSGVYVVVFYAADIIAEMGTQQLEVSEMLIAVLTALIRMIFSFVSCVLLHYMTRRRLGLLSAVTTSLFSFILGICVYLGVSSYFMPICLFLYVAANTVGLLVLPGVMIGELFPARIRGVAGGLSYTLFSISIFGVAKIYPFLKRTLRIYGLFSLFGVSSLLLCLWIYLTLPETKNKTLHEVEDYFMEESILWTNRKQRDRRRCDNADALMK</sequence>
<feature type="domain" description="Major facilitator superfamily (MFS) profile" evidence="6">
    <location>
        <begin position="34"/>
        <end position="459"/>
    </location>
</feature>
<name>A0A1Y1JT67_PHOPY</name>
<dbReference type="PROSITE" id="PS00217">
    <property type="entry name" value="SUGAR_TRANSPORT_2"/>
    <property type="match status" value="1"/>
</dbReference>
<feature type="transmembrane region" description="Helical" evidence="5">
    <location>
        <begin position="433"/>
        <end position="453"/>
    </location>
</feature>
<gene>
    <name evidence="8" type="ORF">PPYR_11731</name>
</gene>
<feature type="transmembrane region" description="Helical" evidence="5">
    <location>
        <begin position="313"/>
        <end position="337"/>
    </location>
</feature>
<dbReference type="PANTHER" id="PTHR48021:SF7">
    <property type="entry name" value="RH09188P"/>
    <property type="match status" value="1"/>
</dbReference>
<organism evidence="7">
    <name type="scientific">Photinus pyralis</name>
    <name type="common">Common eastern firefly</name>
    <name type="synonym">Lampyris pyralis</name>
    <dbReference type="NCBI Taxonomy" id="7054"/>
    <lineage>
        <taxon>Eukaryota</taxon>
        <taxon>Metazoa</taxon>
        <taxon>Ecdysozoa</taxon>
        <taxon>Arthropoda</taxon>
        <taxon>Hexapoda</taxon>
        <taxon>Insecta</taxon>
        <taxon>Pterygota</taxon>
        <taxon>Neoptera</taxon>
        <taxon>Endopterygota</taxon>
        <taxon>Coleoptera</taxon>
        <taxon>Polyphaga</taxon>
        <taxon>Elateriformia</taxon>
        <taxon>Elateroidea</taxon>
        <taxon>Lampyridae</taxon>
        <taxon>Lampyrinae</taxon>
        <taxon>Photinus</taxon>
    </lineage>
</organism>
<reference evidence="7" key="1">
    <citation type="journal article" date="2016" name="Sci. Rep.">
        <title>Molecular characterization of firefly nuptial gifts: a multi-omics approach sheds light on postcopulatory sexual selection.</title>
        <authorList>
            <person name="Al-Wathiqui N."/>
            <person name="Fallon T.R."/>
            <person name="South A."/>
            <person name="Weng J.K."/>
            <person name="Lewis S.M."/>
        </authorList>
    </citation>
    <scope>NUCLEOTIDE SEQUENCE</scope>
</reference>
<dbReference type="Pfam" id="PF00083">
    <property type="entry name" value="Sugar_tr"/>
    <property type="match status" value="1"/>
</dbReference>
<dbReference type="InParanoid" id="A0A1Y1JT67"/>
<feature type="transmembrane region" description="Helical" evidence="5">
    <location>
        <begin position="78"/>
        <end position="99"/>
    </location>
</feature>
<evidence type="ECO:0000256" key="5">
    <source>
        <dbReference type="SAM" id="Phobius"/>
    </source>
</evidence>
<accession>A0A1Y1JT67</accession>
<dbReference type="EMBL" id="VVIM01000008">
    <property type="protein sequence ID" value="KAB0794892.1"/>
    <property type="molecule type" value="Genomic_DNA"/>
</dbReference>
<dbReference type="OrthoDB" id="6612291at2759"/>
<proteinExistence type="predicted"/>
<feature type="transmembrane region" description="Helical" evidence="5">
    <location>
        <begin position="106"/>
        <end position="126"/>
    </location>
</feature>
<protein>
    <recommendedName>
        <fullName evidence="6">Major facilitator superfamily (MFS) profile domain-containing protein</fullName>
    </recommendedName>
</protein>
<evidence type="ECO:0000256" key="1">
    <source>
        <dbReference type="ARBA" id="ARBA00004141"/>
    </source>
</evidence>
<feature type="transmembrane region" description="Helical" evidence="5">
    <location>
        <begin position="344"/>
        <end position="369"/>
    </location>
</feature>
<evidence type="ECO:0000313" key="9">
    <source>
        <dbReference type="Proteomes" id="UP000327044"/>
    </source>
</evidence>
<dbReference type="Gene3D" id="1.20.1250.20">
    <property type="entry name" value="MFS general substrate transporter like domains"/>
    <property type="match status" value="1"/>
</dbReference>
<feature type="transmembrane region" description="Helical" evidence="5">
    <location>
        <begin position="375"/>
        <end position="397"/>
    </location>
</feature>
<evidence type="ECO:0000256" key="4">
    <source>
        <dbReference type="ARBA" id="ARBA00023136"/>
    </source>
</evidence>
<reference evidence="8" key="3">
    <citation type="submission" date="2019-08" db="EMBL/GenBank/DDBJ databases">
        <authorList>
            <consortium name="Photinus pyralis genome working group"/>
            <person name="Fallon T.R."/>
            <person name="Sander Lower S.E."/>
            <person name="Weng J.-K."/>
        </authorList>
    </citation>
    <scope>NUCLEOTIDE SEQUENCE</scope>
    <source>
        <strain evidence="8">1611_PpyrPB1</strain>
        <tissue evidence="8">Whole body</tissue>
    </source>
</reference>
<keyword evidence="4 5" id="KW-0472">Membrane</keyword>
<evidence type="ECO:0000313" key="7">
    <source>
        <dbReference type="EMBL" id="JAV52243.1"/>
    </source>
</evidence>
<feature type="transmembrane region" description="Helical" evidence="5">
    <location>
        <begin position="189"/>
        <end position="210"/>
    </location>
</feature>
<dbReference type="PROSITE" id="PS50850">
    <property type="entry name" value="MFS"/>
    <property type="match status" value="1"/>
</dbReference>
<feature type="transmembrane region" description="Helical" evidence="5">
    <location>
        <begin position="32"/>
        <end position="58"/>
    </location>
</feature>
<reference evidence="8 9" key="2">
    <citation type="journal article" date="2018" name="Elife">
        <title>Firefly genomes illuminate parallel origins of bioluminescence in beetles.</title>
        <authorList>
            <person name="Fallon T.R."/>
            <person name="Lower S.E."/>
            <person name="Chang C.H."/>
            <person name="Bessho-Uehara M."/>
            <person name="Martin G.J."/>
            <person name="Bewick A.J."/>
            <person name="Behringer M."/>
            <person name="Debat H.J."/>
            <person name="Wong I."/>
            <person name="Day J.C."/>
            <person name="Suvorov A."/>
            <person name="Silva C.J."/>
            <person name="Stanger-Hall K.F."/>
            <person name="Hall D.W."/>
            <person name="Schmitz R.J."/>
            <person name="Nelson D.R."/>
            <person name="Lewis S.M."/>
            <person name="Shigenobu S."/>
            <person name="Bybee S.M."/>
            <person name="Larracuente A.M."/>
            <person name="Oba Y."/>
            <person name="Weng J.K."/>
        </authorList>
    </citation>
    <scope>NUCLEOTIDE SEQUENCE [LARGE SCALE GENOMIC DNA]</scope>
    <source>
        <strain evidence="8">1611_PpyrPB1</strain>
        <tissue evidence="8">Whole body</tissue>
    </source>
</reference>
<feature type="transmembrane region" description="Helical" evidence="5">
    <location>
        <begin position="278"/>
        <end position="301"/>
    </location>
</feature>
<evidence type="ECO:0000256" key="2">
    <source>
        <dbReference type="ARBA" id="ARBA00022692"/>
    </source>
</evidence>
<dbReference type="FunCoup" id="A0A1Y1JT67">
    <property type="interactions" value="39"/>
</dbReference>
<feature type="transmembrane region" description="Helical" evidence="5">
    <location>
        <begin position="132"/>
        <end position="152"/>
    </location>
</feature>
<dbReference type="InterPro" id="IPR036259">
    <property type="entry name" value="MFS_trans_sf"/>
</dbReference>
<feature type="transmembrane region" description="Helical" evidence="5">
    <location>
        <begin position="404"/>
        <end position="427"/>
    </location>
</feature>
<evidence type="ECO:0000259" key="6">
    <source>
        <dbReference type="PROSITE" id="PS50850"/>
    </source>
</evidence>
<evidence type="ECO:0000256" key="3">
    <source>
        <dbReference type="ARBA" id="ARBA00022989"/>
    </source>
</evidence>
<dbReference type="GO" id="GO:0016020">
    <property type="term" value="C:membrane"/>
    <property type="evidence" value="ECO:0007669"/>
    <property type="project" value="UniProtKB-SubCell"/>
</dbReference>
<keyword evidence="3 5" id="KW-1133">Transmembrane helix</keyword>
<feature type="transmembrane region" description="Helical" evidence="5">
    <location>
        <begin position="164"/>
        <end position="183"/>
    </location>
</feature>
<dbReference type="SUPFAM" id="SSF103473">
    <property type="entry name" value="MFS general substrate transporter"/>
    <property type="match status" value="1"/>
</dbReference>
<keyword evidence="2 5" id="KW-0812">Transmembrane</keyword>
<dbReference type="PANTHER" id="PTHR48021">
    <property type="match status" value="1"/>
</dbReference>
<dbReference type="FunFam" id="1.20.1250.20:FF:000249">
    <property type="entry name" value="facilitated trehalose transporter Tret1"/>
    <property type="match status" value="1"/>
</dbReference>